<proteinExistence type="predicted"/>
<dbReference type="GO" id="GO:0005886">
    <property type="term" value="C:plasma membrane"/>
    <property type="evidence" value="ECO:0007669"/>
    <property type="project" value="TreeGrafter"/>
</dbReference>
<reference evidence="8 9" key="1">
    <citation type="submission" date="2014-04" db="EMBL/GenBank/DDBJ databases">
        <authorList>
            <consortium name="DOE Joint Genome Institute"/>
            <person name="Kuo A."/>
            <person name="Tarkka M."/>
            <person name="Buscot F."/>
            <person name="Kohler A."/>
            <person name="Nagy L.G."/>
            <person name="Floudas D."/>
            <person name="Copeland A."/>
            <person name="Barry K.W."/>
            <person name="Cichocki N."/>
            <person name="Veneault-Fourrey C."/>
            <person name="LaButti K."/>
            <person name="Lindquist E.A."/>
            <person name="Lipzen A."/>
            <person name="Lundell T."/>
            <person name="Morin E."/>
            <person name="Murat C."/>
            <person name="Sun H."/>
            <person name="Tunlid A."/>
            <person name="Henrissat B."/>
            <person name="Grigoriev I.V."/>
            <person name="Hibbett D.S."/>
            <person name="Martin F."/>
            <person name="Nordberg H.P."/>
            <person name="Cantor M.N."/>
            <person name="Hua S.X."/>
        </authorList>
    </citation>
    <scope>NUCLEOTIDE SEQUENCE [LARGE SCALE GENOMIC DNA]</scope>
    <source>
        <strain evidence="8 9">F 1598</strain>
    </source>
</reference>
<dbReference type="Gene3D" id="1.20.1250.20">
    <property type="entry name" value="MFS general substrate transporter like domains"/>
    <property type="match status" value="1"/>
</dbReference>
<keyword evidence="4 7" id="KW-1133">Transmembrane helix</keyword>
<evidence type="ECO:0000256" key="3">
    <source>
        <dbReference type="ARBA" id="ARBA00022692"/>
    </source>
</evidence>
<dbReference type="PANTHER" id="PTHR19432:SF91">
    <property type="entry name" value="GENERAL ALPHA-GLUCOSIDE PERMEASE"/>
    <property type="match status" value="1"/>
</dbReference>
<evidence type="ECO:0000256" key="2">
    <source>
        <dbReference type="ARBA" id="ARBA00022448"/>
    </source>
</evidence>
<dbReference type="SUPFAM" id="SSF103473">
    <property type="entry name" value="MFS general substrate transporter"/>
    <property type="match status" value="1"/>
</dbReference>
<dbReference type="AlphaFoldDB" id="A0A0C3F8E7"/>
<feature type="compositionally biased region" description="Polar residues" evidence="6">
    <location>
        <begin position="11"/>
        <end position="22"/>
    </location>
</feature>
<feature type="transmembrane region" description="Helical" evidence="7">
    <location>
        <begin position="369"/>
        <end position="389"/>
    </location>
</feature>
<accession>A0A0C3F8E7</accession>
<dbReference type="FunCoup" id="A0A0C3F8E7">
    <property type="interactions" value="59"/>
</dbReference>
<feature type="region of interest" description="Disordered" evidence="6">
    <location>
        <begin position="448"/>
        <end position="487"/>
    </location>
</feature>
<comment type="subcellular location">
    <subcellularLocation>
        <location evidence="1">Membrane</location>
        <topology evidence="1">Multi-pass membrane protein</topology>
    </subcellularLocation>
</comment>
<evidence type="ECO:0000256" key="1">
    <source>
        <dbReference type="ARBA" id="ARBA00004141"/>
    </source>
</evidence>
<feature type="transmembrane region" description="Helical" evidence="7">
    <location>
        <begin position="529"/>
        <end position="556"/>
    </location>
</feature>
<protein>
    <recommendedName>
        <fullName evidence="10">Major facilitator superfamily (MFS) profile domain-containing protein</fullName>
    </recommendedName>
</protein>
<feature type="transmembrane region" description="Helical" evidence="7">
    <location>
        <begin position="330"/>
        <end position="349"/>
    </location>
</feature>
<evidence type="ECO:0000256" key="5">
    <source>
        <dbReference type="ARBA" id="ARBA00023136"/>
    </source>
</evidence>
<dbReference type="HOGENOM" id="CLU_018303_0_0_1"/>
<feature type="transmembrane region" description="Helical" evidence="7">
    <location>
        <begin position="31"/>
        <end position="53"/>
    </location>
</feature>
<reference evidence="9" key="2">
    <citation type="submission" date="2015-01" db="EMBL/GenBank/DDBJ databases">
        <title>Evolutionary Origins and Diversification of the Mycorrhizal Mutualists.</title>
        <authorList>
            <consortium name="DOE Joint Genome Institute"/>
            <consortium name="Mycorrhizal Genomics Consortium"/>
            <person name="Kohler A."/>
            <person name="Kuo A."/>
            <person name="Nagy L.G."/>
            <person name="Floudas D."/>
            <person name="Copeland A."/>
            <person name="Barry K.W."/>
            <person name="Cichocki N."/>
            <person name="Veneault-Fourrey C."/>
            <person name="LaButti K."/>
            <person name="Lindquist E.A."/>
            <person name="Lipzen A."/>
            <person name="Lundell T."/>
            <person name="Morin E."/>
            <person name="Murat C."/>
            <person name="Riley R."/>
            <person name="Ohm R."/>
            <person name="Sun H."/>
            <person name="Tunlid A."/>
            <person name="Henrissat B."/>
            <person name="Grigoriev I.V."/>
            <person name="Hibbett D.S."/>
            <person name="Martin F."/>
        </authorList>
    </citation>
    <scope>NUCLEOTIDE SEQUENCE [LARGE SCALE GENOMIC DNA]</scope>
    <source>
        <strain evidence="9">F 1598</strain>
    </source>
</reference>
<feature type="transmembrane region" description="Helical" evidence="7">
    <location>
        <begin position="139"/>
        <end position="159"/>
    </location>
</feature>
<evidence type="ECO:0000256" key="4">
    <source>
        <dbReference type="ARBA" id="ARBA00022989"/>
    </source>
</evidence>
<keyword evidence="9" id="KW-1185">Reference proteome</keyword>
<evidence type="ECO:0000313" key="9">
    <source>
        <dbReference type="Proteomes" id="UP000054166"/>
    </source>
</evidence>
<name>A0A0C3F8E7_PILCF</name>
<dbReference type="OrthoDB" id="28755at2759"/>
<feature type="transmembrane region" description="Helical" evidence="7">
    <location>
        <begin position="276"/>
        <end position="298"/>
    </location>
</feature>
<dbReference type="InParanoid" id="A0A0C3F8E7"/>
<dbReference type="EMBL" id="KN833039">
    <property type="protein sequence ID" value="KIM76089.1"/>
    <property type="molecule type" value="Genomic_DNA"/>
</dbReference>
<dbReference type="Proteomes" id="UP000054166">
    <property type="component" value="Unassembled WGS sequence"/>
</dbReference>
<feature type="transmembrane region" description="Helical" evidence="7">
    <location>
        <begin position="179"/>
        <end position="197"/>
    </location>
</feature>
<dbReference type="GO" id="GO:0008506">
    <property type="term" value="F:sucrose:proton symporter activity"/>
    <property type="evidence" value="ECO:0007669"/>
    <property type="project" value="TreeGrafter"/>
</dbReference>
<gene>
    <name evidence="8" type="ORF">PILCRDRAFT_826740</name>
</gene>
<sequence>MTGFPLPLADSHSTTQWHGTSKISGPHATRLPIVTIGFLGVSVLWSVEISYASPYLLSLGLSKSYMSLVFLAGPLSGLLVQPVIGALTDASTSRFGRRRPYMIIGSLLCVFALLLFGYTRPVASVFVRFGTSANNVLTIWLAVLSIYCIDFSVNAVMAVDRALMVDVLPSPEQPSATAWAARMVFIGAIAGFFIGILDLPTLPVLSFFGSEQLEVLTVIASFLLFSTHGLTAYFVREKVLLPISSSLSMKSENSIKKQFTELFVNMLTLPRVIRQIFIIQFFAWIGWFPLLFYTSVYIGELHIRSSSPSPSIKQLQLLEAEATRLGTRALLYHSLLALLANFVLPYFIIESAGRVGNTKGVGRFRIHLASLWAASHFLFALCMVATLFVSSVGSATLVVSITGFSWAVSQWAPFSLLAEAILSDPGNTDTDLALEEVGSVPIRVRDSRSWSGARNGEEEQRFLVGADEEEEEEEGEREGEREGGMPDVMGNVGVLSRLDMHTSNLNGDASGRAQHDDVSGGGLSAKAGIILGIHTIFAVIPQFLITGLAAIIFAIFEPNKSNLHSGNALPSPLMNGTSVNEPVVVMKEEGVNSFVVVFQIGGAGAAIACVLCWRLAKELRHR</sequence>
<evidence type="ECO:0008006" key="10">
    <source>
        <dbReference type="Google" id="ProtNLM"/>
    </source>
</evidence>
<evidence type="ECO:0000256" key="7">
    <source>
        <dbReference type="SAM" id="Phobius"/>
    </source>
</evidence>
<feature type="transmembrane region" description="Helical" evidence="7">
    <location>
        <begin position="217"/>
        <end position="235"/>
    </location>
</feature>
<keyword evidence="5 7" id="KW-0472">Membrane</keyword>
<organism evidence="8 9">
    <name type="scientific">Piloderma croceum (strain F 1598)</name>
    <dbReference type="NCBI Taxonomy" id="765440"/>
    <lineage>
        <taxon>Eukaryota</taxon>
        <taxon>Fungi</taxon>
        <taxon>Dikarya</taxon>
        <taxon>Basidiomycota</taxon>
        <taxon>Agaricomycotina</taxon>
        <taxon>Agaricomycetes</taxon>
        <taxon>Agaricomycetidae</taxon>
        <taxon>Atheliales</taxon>
        <taxon>Atheliaceae</taxon>
        <taxon>Piloderma</taxon>
    </lineage>
</organism>
<dbReference type="PANTHER" id="PTHR19432">
    <property type="entry name" value="SUGAR TRANSPORTER"/>
    <property type="match status" value="1"/>
</dbReference>
<feature type="region of interest" description="Disordered" evidence="6">
    <location>
        <begin position="1"/>
        <end position="22"/>
    </location>
</feature>
<keyword evidence="2" id="KW-0813">Transport</keyword>
<feature type="compositionally biased region" description="Acidic residues" evidence="6">
    <location>
        <begin position="466"/>
        <end position="477"/>
    </location>
</feature>
<feature type="transmembrane region" description="Helical" evidence="7">
    <location>
        <begin position="100"/>
        <end position="119"/>
    </location>
</feature>
<dbReference type="InterPro" id="IPR036259">
    <property type="entry name" value="MFS_trans_sf"/>
</dbReference>
<evidence type="ECO:0000256" key="6">
    <source>
        <dbReference type="SAM" id="MobiDB-lite"/>
    </source>
</evidence>
<keyword evidence="3 7" id="KW-0812">Transmembrane</keyword>
<feature type="transmembrane region" description="Helical" evidence="7">
    <location>
        <begin position="65"/>
        <end position="88"/>
    </location>
</feature>
<feature type="transmembrane region" description="Helical" evidence="7">
    <location>
        <begin position="594"/>
        <end position="616"/>
    </location>
</feature>
<evidence type="ECO:0000313" key="8">
    <source>
        <dbReference type="EMBL" id="KIM76089.1"/>
    </source>
</evidence>